<dbReference type="InterPro" id="IPR050348">
    <property type="entry name" value="Protein-Tyr_Phosphatase"/>
</dbReference>
<sequence length="380" mass="43885">MTAECQTMQHKGILESLDKTAKQNKRQRIYHPKAEISLSTICLREKYSFATLCTVLYEIYDETQNDHSRVKLKPITGVPYSDYINANYIDGYCRPKRYIATQGPKSRTVDDFWRMVWQENVCKIVMLTGLVETGKTKCEKYWPTKSANYGEVQVHLMAEEKFPDYTVRQLHITLADTTREVKLFHLQSWPDHGVPLYPNVLLSFRKKVNQYRTFNDAPVVVHCSAGIGRTGAYILLDNLLEQADVEGVVDVVGQLAAMRQNRMNVVETLGFHKKDKFLVTQTPSSKDVDDLWKMVIESGTRTIVTLDVFGEDSEVVPFWPKEGSLRYGDQRVECLESLNVNDMSIQVFKITSKHKDQYKFCYDAAIAYLDNFEMYANFRQ</sequence>
<keyword evidence="3" id="KW-0378">Hydrolase</keyword>
<dbReference type="OMA" id="STFICSQ"/>
<dbReference type="PROSITE" id="PS00383">
    <property type="entry name" value="TYR_PHOSPHATASE_1"/>
    <property type="match status" value="1"/>
</dbReference>
<evidence type="ECO:0000259" key="6">
    <source>
        <dbReference type="PROSITE" id="PS50056"/>
    </source>
</evidence>
<dbReference type="Proteomes" id="UP000821853">
    <property type="component" value="Unassembled WGS sequence"/>
</dbReference>
<dbReference type="EC" id="3.1.3.48" evidence="2"/>
<dbReference type="InterPro" id="IPR000242">
    <property type="entry name" value="PTP_cat"/>
</dbReference>
<evidence type="ECO:0000256" key="2">
    <source>
        <dbReference type="ARBA" id="ARBA00013064"/>
    </source>
</evidence>
<dbReference type="Gene3D" id="3.90.190.10">
    <property type="entry name" value="Protein tyrosine phosphatase superfamily"/>
    <property type="match status" value="2"/>
</dbReference>
<dbReference type="GO" id="GO:0004725">
    <property type="term" value="F:protein tyrosine phosphatase activity"/>
    <property type="evidence" value="ECO:0007669"/>
    <property type="project" value="InterPro"/>
</dbReference>
<dbReference type="VEuPathDB" id="VectorBase:HLOH_064782"/>
<feature type="domain" description="Tyrosine specific protein phosphatases" evidence="6">
    <location>
        <begin position="202"/>
        <end position="268"/>
    </location>
</feature>
<evidence type="ECO:0000259" key="5">
    <source>
        <dbReference type="PROSITE" id="PS50055"/>
    </source>
</evidence>
<dbReference type="InterPro" id="IPR000387">
    <property type="entry name" value="Tyr_Pase_dom"/>
</dbReference>
<name>A0A9J6H825_HAELO</name>
<dbReference type="Pfam" id="PF00102">
    <property type="entry name" value="Y_phosphatase"/>
    <property type="match status" value="2"/>
</dbReference>
<evidence type="ECO:0000256" key="4">
    <source>
        <dbReference type="ARBA" id="ARBA00022912"/>
    </source>
</evidence>
<keyword evidence="8" id="KW-1185">Reference proteome</keyword>
<comment type="similarity">
    <text evidence="1">Belongs to the protein-tyrosine phosphatase family.</text>
</comment>
<dbReference type="GO" id="GO:0048666">
    <property type="term" value="P:neuron development"/>
    <property type="evidence" value="ECO:0007669"/>
    <property type="project" value="UniProtKB-ARBA"/>
</dbReference>
<dbReference type="PROSITE" id="PS50055">
    <property type="entry name" value="TYR_PHOSPHATASE_PTP"/>
    <property type="match status" value="2"/>
</dbReference>
<dbReference type="PROSITE" id="PS50056">
    <property type="entry name" value="TYR_PHOSPHATASE_2"/>
    <property type="match status" value="1"/>
</dbReference>
<comment type="caution">
    <text evidence="7">The sequence shown here is derived from an EMBL/GenBank/DDBJ whole genome shotgun (WGS) entry which is preliminary data.</text>
</comment>
<dbReference type="AlphaFoldDB" id="A0A9J6H825"/>
<feature type="domain" description="Tyrosine-protein phosphatase" evidence="5">
    <location>
        <begin position="270"/>
        <end position="380"/>
    </location>
</feature>
<organism evidence="7 8">
    <name type="scientific">Haemaphysalis longicornis</name>
    <name type="common">Bush tick</name>
    <dbReference type="NCBI Taxonomy" id="44386"/>
    <lineage>
        <taxon>Eukaryota</taxon>
        <taxon>Metazoa</taxon>
        <taxon>Ecdysozoa</taxon>
        <taxon>Arthropoda</taxon>
        <taxon>Chelicerata</taxon>
        <taxon>Arachnida</taxon>
        <taxon>Acari</taxon>
        <taxon>Parasitiformes</taxon>
        <taxon>Ixodida</taxon>
        <taxon>Ixodoidea</taxon>
        <taxon>Ixodidae</taxon>
        <taxon>Haemaphysalinae</taxon>
        <taxon>Haemaphysalis</taxon>
    </lineage>
</organism>
<dbReference type="InterPro" id="IPR029021">
    <property type="entry name" value="Prot-tyrosine_phosphatase-like"/>
</dbReference>
<accession>A0A9J6H825</accession>
<dbReference type="SMART" id="SM00404">
    <property type="entry name" value="PTPc_motif"/>
    <property type="match status" value="1"/>
</dbReference>
<keyword evidence="4" id="KW-0904">Protein phosphatase</keyword>
<dbReference type="PANTHER" id="PTHR19134">
    <property type="entry name" value="RECEPTOR-TYPE TYROSINE-PROTEIN PHOSPHATASE"/>
    <property type="match status" value="1"/>
</dbReference>
<protein>
    <recommendedName>
        <fullName evidence="2">protein-tyrosine-phosphatase</fullName>
        <ecNumber evidence="2">3.1.3.48</ecNumber>
    </recommendedName>
</protein>
<dbReference type="OrthoDB" id="5854685at2759"/>
<dbReference type="InterPro" id="IPR016130">
    <property type="entry name" value="Tyr_Pase_AS"/>
</dbReference>
<dbReference type="PANTHER" id="PTHR19134:SF562">
    <property type="entry name" value="PROTEIN-TYROSINE-PHOSPHATASE"/>
    <property type="match status" value="1"/>
</dbReference>
<evidence type="ECO:0000313" key="8">
    <source>
        <dbReference type="Proteomes" id="UP000821853"/>
    </source>
</evidence>
<dbReference type="InterPro" id="IPR003595">
    <property type="entry name" value="Tyr_Pase_cat"/>
</dbReference>
<evidence type="ECO:0000313" key="7">
    <source>
        <dbReference type="EMBL" id="KAH9383056.1"/>
    </source>
</evidence>
<proteinExistence type="inferred from homology"/>
<dbReference type="EMBL" id="JABSTR010000962">
    <property type="protein sequence ID" value="KAH9383056.1"/>
    <property type="molecule type" value="Genomic_DNA"/>
</dbReference>
<dbReference type="CDD" id="cd00047">
    <property type="entry name" value="PTPc"/>
    <property type="match status" value="1"/>
</dbReference>
<dbReference type="FunFam" id="3.90.190.10:FF:000185">
    <property type="entry name" value="Predicted protein"/>
    <property type="match status" value="1"/>
</dbReference>
<gene>
    <name evidence="7" type="ORF">HPB48_023778</name>
</gene>
<dbReference type="PRINTS" id="PR00700">
    <property type="entry name" value="PRTYPHPHTASE"/>
</dbReference>
<dbReference type="SMART" id="SM00194">
    <property type="entry name" value="PTPc"/>
    <property type="match status" value="1"/>
</dbReference>
<reference evidence="7 8" key="1">
    <citation type="journal article" date="2020" name="Cell">
        <title>Large-Scale Comparative Analyses of Tick Genomes Elucidate Their Genetic Diversity and Vector Capacities.</title>
        <authorList>
            <consortium name="Tick Genome and Microbiome Consortium (TIGMIC)"/>
            <person name="Jia N."/>
            <person name="Wang J."/>
            <person name="Shi W."/>
            <person name="Du L."/>
            <person name="Sun Y."/>
            <person name="Zhan W."/>
            <person name="Jiang J.F."/>
            <person name="Wang Q."/>
            <person name="Zhang B."/>
            <person name="Ji P."/>
            <person name="Bell-Sakyi L."/>
            <person name="Cui X.M."/>
            <person name="Yuan T.T."/>
            <person name="Jiang B.G."/>
            <person name="Yang W.F."/>
            <person name="Lam T.T."/>
            <person name="Chang Q.C."/>
            <person name="Ding S.J."/>
            <person name="Wang X.J."/>
            <person name="Zhu J.G."/>
            <person name="Ruan X.D."/>
            <person name="Zhao L."/>
            <person name="Wei J.T."/>
            <person name="Ye R.Z."/>
            <person name="Que T.C."/>
            <person name="Du C.H."/>
            <person name="Zhou Y.H."/>
            <person name="Cheng J.X."/>
            <person name="Dai P.F."/>
            <person name="Guo W.B."/>
            <person name="Han X.H."/>
            <person name="Huang E.J."/>
            <person name="Li L.F."/>
            <person name="Wei W."/>
            <person name="Gao Y.C."/>
            <person name="Liu J.Z."/>
            <person name="Shao H.Z."/>
            <person name="Wang X."/>
            <person name="Wang C.C."/>
            <person name="Yang T.C."/>
            <person name="Huo Q.B."/>
            <person name="Li W."/>
            <person name="Chen H.Y."/>
            <person name="Chen S.E."/>
            <person name="Zhou L.G."/>
            <person name="Ni X.B."/>
            <person name="Tian J.H."/>
            <person name="Sheng Y."/>
            <person name="Liu T."/>
            <person name="Pan Y.S."/>
            <person name="Xia L.Y."/>
            <person name="Li J."/>
            <person name="Zhao F."/>
            <person name="Cao W.C."/>
        </authorList>
    </citation>
    <scope>NUCLEOTIDE SEQUENCE [LARGE SCALE GENOMIC DNA]</scope>
    <source>
        <strain evidence="7">HaeL-2018</strain>
    </source>
</reference>
<feature type="domain" description="Tyrosine-protein phosphatase" evidence="5">
    <location>
        <begin position="60"/>
        <end position="268"/>
    </location>
</feature>
<evidence type="ECO:0000256" key="1">
    <source>
        <dbReference type="ARBA" id="ARBA00009580"/>
    </source>
</evidence>
<evidence type="ECO:0000256" key="3">
    <source>
        <dbReference type="ARBA" id="ARBA00022801"/>
    </source>
</evidence>
<dbReference type="SUPFAM" id="SSF52799">
    <property type="entry name" value="(Phosphotyrosine protein) phosphatases II"/>
    <property type="match status" value="2"/>
</dbReference>